<accession>A0A3E3AEL0</accession>
<keyword evidence="1" id="KW-0812">Transmembrane</keyword>
<keyword evidence="1" id="KW-1133">Transmembrane helix</keyword>
<feature type="transmembrane region" description="Helical" evidence="1">
    <location>
        <begin position="205"/>
        <end position="226"/>
    </location>
</feature>
<feature type="transmembrane region" description="Helical" evidence="1">
    <location>
        <begin position="315"/>
        <end position="333"/>
    </location>
</feature>
<feature type="transmembrane region" description="Helical" evidence="1">
    <location>
        <begin position="353"/>
        <end position="376"/>
    </location>
</feature>
<dbReference type="PANTHER" id="PTHR41771:SF1">
    <property type="entry name" value="MEMBRANE PROTEIN"/>
    <property type="match status" value="1"/>
</dbReference>
<reference evidence="2 3" key="1">
    <citation type="submission" date="2018-08" db="EMBL/GenBank/DDBJ databases">
        <title>A genome reference for cultivated species of the human gut microbiota.</title>
        <authorList>
            <person name="Zou Y."/>
            <person name="Xue W."/>
            <person name="Luo G."/>
        </authorList>
    </citation>
    <scope>NUCLEOTIDE SEQUENCE [LARGE SCALE GENOMIC DNA]</scope>
    <source>
        <strain evidence="2 3">OM06-4</strain>
    </source>
</reference>
<sequence length="387" mass="41767">MKIFNELKENRVVIIIMLITIIAAGFFNQYLAKDYSRVNNDSTDFVSGKIVEITSSNLEYDQDLKINLGKQVVVVEILEGKSAGKRVEIDNYLTAAHNVEVAIGSKVIISADEPDGIDSYYTVYNFDRGLGMIIFTCVLLLVIIAIGRGKGVKAILGLAYTLYLVIFLLLPTVFSGYSPVLMSIICVALSTIVTLMLLNGASKKTYSAIVATVLGVVLSAGGFYLMSLVLKVNGFSVDEAESLVLINQATGLSIKDILFAGILISSLGAIMDVGMSIVSALSELFHHQPNLTQKQIFDSGIEIGKDMIGTMTNTLILAFTGSAFVSLLVLFSYNVDIKQLLSSNYIAIEFAQGIAGTLGIVLTVPIASFISAWALTNKKSNNNFFKS</sequence>
<dbReference type="Proteomes" id="UP000261032">
    <property type="component" value="Unassembled WGS sequence"/>
</dbReference>
<keyword evidence="1" id="KW-0472">Membrane</keyword>
<dbReference type="PANTHER" id="PTHR41771">
    <property type="entry name" value="MEMBRANE PROTEIN-RELATED"/>
    <property type="match status" value="1"/>
</dbReference>
<evidence type="ECO:0000256" key="1">
    <source>
        <dbReference type="SAM" id="Phobius"/>
    </source>
</evidence>
<dbReference type="EMBL" id="QUSL01000044">
    <property type="protein sequence ID" value="RGD78700.1"/>
    <property type="molecule type" value="Genomic_DNA"/>
</dbReference>
<evidence type="ECO:0000313" key="2">
    <source>
        <dbReference type="EMBL" id="RGD78700.1"/>
    </source>
</evidence>
<feature type="transmembrane region" description="Helical" evidence="1">
    <location>
        <begin position="154"/>
        <end position="174"/>
    </location>
</feature>
<name>A0A3E3AEL0_9FIRM</name>
<feature type="transmembrane region" description="Helical" evidence="1">
    <location>
        <begin position="12"/>
        <end position="32"/>
    </location>
</feature>
<protein>
    <submittedName>
        <fullName evidence="2">YibE/F family protein</fullName>
    </submittedName>
</protein>
<dbReference type="Pfam" id="PF07907">
    <property type="entry name" value="YibE_F"/>
    <property type="match status" value="1"/>
</dbReference>
<dbReference type="RefSeq" id="WP_003536135.1">
    <property type="nucleotide sequence ID" value="NZ_AP031443.1"/>
</dbReference>
<organism evidence="2 3">
    <name type="scientific">Thomasclavelia ramosa</name>
    <dbReference type="NCBI Taxonomy" id="1547"/>
    <lineage>
        <taxon>Bacteria</taxon>
        <taxon>Bacillati</taxon>
        <taxon>Bacillota</taxon>
        <taxon>Erysipelotrichia</taxon>
        <taxon>Erysipelotrichales</taxon>
        <taxon>Coprobacillaceae</taxon>
        <taxon>Thomasclavelia</taxon>
    </lineage>
</organism>
<feature type="transmembrane region" description="Helical" evidence="1">
    <location>
        <begin position="129"/>
        <end position="147"/>
    </location>
</feature>
<comment type="caution">
    <text evidence="2">The sequence shown here is derived from an EMBL/GenBank/DDBJ whole genome shotgun (WGS) entry which is preliminary data.</text>
</comment>
<dbReference type="AlphaFoldDB" id="A0A3E3AEL0"/>
<feature type="transmembrane region" description="Helical" evidence="1">
    <location>
        <begin position="180"/>
        <end position="198"/>
    </location>
</feature>
<dbReference type="GeneID" id="64194962"/>
<evidence type="ECO:0000313" key="3">
    <source>
        <dbReference type="Proteomes" id="UP000261032"/>
    </source>
</evidence>
<dbReference type="InterPro" id="IPR012507">
    <property type="entry name" value="YibE_F"/>
</dbReference>
<proteinExistence type="predicted"/>
<feature type="transmembrane region" description="Helical" evidence="1">
    <location>
        <begin position="257"/>
        <end position="281"/>
    </location>
</feature>
<gene>
    <name evidence="2" type="ORF">DXB93_17045</name>
</gene>